<dbReference type="Proteomes" id="UP000018725">
    <property type="component" value="Chromosome"/>
</dbReference>
<reference evidence="1 2" key="1">
    <citation type="journal article" date="2014" name="Genome Announc.">
        <title>Complete Genome Sequence of Pseudomonas sp. Strain TKP, Isolated from a gamma-Hexachlorocyclohexane-Degrading Mixed Culture.</title>
        <authorList>
            <person name="Ohtsubo Y."/>
            <person name="Kishida K."/>
            <person name="Sato T."/>
            <person name="Tabata M."/>
            <person name="Kawasumi T."/>
            <person name="Ogura Y."/>
            <person name="Hayashi T."/>
            <person name="Tsuda M."/>
            <person name="Nagata Y."/>
        </authorList>
    </citation>
    <scope>NUCLEOTIDE SEQUENCE [LARGE SCALE GENOMIC DNA]</scope>
    <source>
        <strain evidence="1 2">TKP</strain>
    </source>
</reference>
<protein>
    <submittedName>
        <fullName evidence="1">Uncharacterized protein</fullName>
    </submittedName>
</protein>
<proteinExistence type="predicted"/>
<keyword evidence="2" id="KW-1185">Reference proteome</keyword>
<evidence type="ECO:0000313" key="1">
    <source>
        <dbReference type="EMBL" id="AHC33907.1"/>
    </source>
</evidence>
<organism evidence="1 2">
    <name type="scientific">Pseudomonas gorinensis</name>
    <dbReference type="NCBI Taxonomy" id="3240790"/>
    <lineage>
        <taxon>Bacteria</taxon>
        <taxon>Pseudomonadati</taxon>
        <taxon>Pseudomonadota</taxon>
        <taxon>Gammaproteobacteria</taxon>
        <taxon>Pseudomonadales</taxon>
        <taxon>Pseudomonadaceae</taxon>
        <taxon>Pseudomonas</taxon>
    </lineage>
</organism>
<evidence type="ECO:0000313" key="2">
    <source>
        <dbReference type="Proteomes" id="UP000018725"/>
    </source>
</evidence>
<gene>
    <name evidence="1" type="ORF">U771_06800</name>
</gene>
<name>A0ACA7P237_9PSED</name>
<sequence length="42" mass="4455">MDHLPVLELEGLKKSALCALAEGVEQGLCQLAWAQQGWGFGG</sequence>
<accession>A0ACA7P237</accession>
<dbReference type="EMBL" id="CP006852">
    <property type="protein sequence ID" value="AHC33907.1"/>
    <property type="molecule type" value="Genomic_DNA"/>
</dbReference>